<sequence length="914" mass="103414">MLDESKPVCEGVAIMNNSQMPTVCNRSFVQCCKPETFADGFAMEEVSSSMICEPGVFERTIDYSIDCLVSTEIIDPLSASFNGIKFPKLKGELMNYKGATTEGIIILTNYRIFLCYNNILINPVSMPVGAIETAEVRDLVYLHIHTKLARSLTCCFPNAEECSTWLTRITDALVRNAKLDNLFCFKYFKALLAANDEEMRFLRYSQSLSKGVTDVKEESSLLTSKEFKRMSFDSGWRISEVNKDFKLCPSYPRYLIVPKNITDKDLEEVSAFRYSHRVPTVVWRHRKNGCVISRSSQPEVGWLGWRNSWDENLLQSIVSSCYGGDQSSKKLLIVDARSYAAAVANRAKGGGCECQEYYPCCDVQFMSLANIHTIRKSFNTLRYICDAAADQLNWLTLLDNSKWLNHISSLIKSASVVVNAIHDEGRPVLVHCSDGWDRTPQIVALSELMLDPFYRTIDGFRILVEREWCSFGHKFAERCGNSPNSDDVNERCPVFLQWLDCVHQLVRQNPCSFEFNLQYLVLRSSFKIKHMFFWSDVYGPLASHSVVHPTATSSVHCLSSSSNNCDSKKNVNDFKANDSDTNTNETESDLETVSSEKHSNLVKTQSCDNVNCVEDTVTTAEMCSRMRHHSESDLNRSLCIINQNEENEVRLDSMKSIDVLNFKQESDYCRINCLSVADIPSKEINPEIVTVEESSDPKSVQKCSDCEKSLPMKPIIGSGKDANVDCEENNRVDPCEPYCDTYLSNTPEVNGSNSFNFSDNAQCFSNQVCTKKSFGIRHSSEHYCDEIQDVNPTNGKHTRTPSSGCPATPNDDQCSDISASKSGFDSAIHQMFDIDGQVVVIDEIQMRLRQLMQQHKAEVDSLRNDLYMVRLTLCQQVNYCGSSWRTGKGNANDVNRKDKNFHSLAYFLEFYCRD</sequence>
<feature type="binding site" evidence="5">
    <location>
        <begin position="345"/>
        <end position="348"/>
    </location>
    <ligand>
        <name>substrate</name>
    </ligand>
</feature>
<dbReference type="GO" id="GO:0005737">
    <property type="term" value="C:cytoplasm"/>
    <property type="evidence" value="ECO:0007669"/>
    <property type="project" value="TreeGrafter"/>
</dbReference>
<dbReference type="Pfam" id="PF06602">
    <property type="entry name" value="Myotub-related"/>
    <property type="match status" value="1"/>
</dbReference>
<feature type="domain" description="Tyrosine specific protein phosphatases" evidence="7">
    <location>
        <begin position="401"/>
        <end position="445"/>
    </location>
</feature>
<comment type="caution">
    <text evidence="9">The sequence shown here is derived from an EMBL/GenBank/DDBJ whole genome shotgun (WGS) entry which is preliminary data.</text>
</comment>
<dbReference type="GO" id="GO:0016020">
    <property type="term" value="C:membrane"/>
    <property type="evidence" value="ECO:0007669"/>
    <property type="project" value="TreeGrafter"/>
</dbReference>
<dbReference type="CDD" id="cd14533">
    <property type="entry name" value="PTP-MTMR3-like"/>
    <property type="match status" value="1"/>
</dbReference>
<evidence type="ECO:0000256" key="3">
    <source>
        <dbReference type="ARBA" id="ARBA00023098"/>
    </source>
</evidence>
<dbReference type="Gene3D" id="3.90.190.10">
    <property type="entry name" value="Protein tyrosine phosphatase superfamily"/>
    <property type="match status" value="1"/>
</dbReference>
<evidence type="ECO:0000313" key="10">
    <source>
        <dbReference type="Proteomes" id="UP000288716"/>
    </source>
</evidence>
<dbReference type="GO" id="GO:0004438">
    <property type="term" value="F:phosphatidylinositol-3-phosphate phosphatase activity"/>
    <property type="evidence" value="ECO:0007669"/>
    <property type="project" value="TreeGrafter"/>
</dbReference>
<dbReference type="EMBL" id="NCKV01000420">
    <property type="protein sequence ID" value="RWS30682.1"/>
    <property type="molecule type" value="Genomic_DNA"/>
</dbReference>
<dbReference type="STRING" id="299467.A0A443ST69"/>
<feature type="binding site" evidence="5">
    <location>
        <begin position="432"/>
        <end position="438"/>
    </location>
    <ligand>
        <name>substrate</name>
    </ligand>
</feature>
<dbReference type="InterPro" id="IPR016130">
    <property type="entry name" value="Tyr_Pase_AS"/>
</dbReference>
<dbReference type="PROSITE" id="PS00383">
    <property type="entry name" value="TYR_PHOSPHATASE_1"/>
    <property type="match status" value="1"/>
</dbReference>
<dbReference type="SUPFAM" id="SSF50729">
    <property type="entry name" value="PH domain-like"/>
    <property type="match status" value="1"/>
</dbReference>
<gene>
    <name evidence="9" type="ORF">B4U80_08319</name>
</gene>
<dbReference type="SMART" id="SM00404">
    <property type="entry name" value="PTPc_motif"/>
    <property type="match status" value="1"/>
</dbReference>
<evidence type="ECO:0000256" key="2">
    <source>
        <dbReference type="ARBA" id="ARBA00007471"/>
    </source>
</evidence>
<dbReference type="VEuPathDB" id="VectorBase:LDEU001357"/>
<dbReference type="InterPro" id="IPR029021">
    <property type="entry name" value="Prot-tyrosine_phosphatase-like"/>
</dbReference>
<dbReference type="GO" id="GO:0012505">
    <property type="term" value="C:endomembrane system"/>
    <property type="evidence" value="ECO:0007669"/>
    <property type="project" value="UniProtKB-SubCell"/>
</dbReference>
<protein>
    <submittedName>
        <fullName evidence="9">Myotubularin-related protein 3-like isoform X3</fullName>
    </submittedName>
</protein>
<dbReference type="PANTHER" id="PTHR10807">
    <property type="entry name" value="MYOTUBULARIN-RELATED"/>
    <property type="match status" value="1"/>
</dbReference>
<dbReference type="AlphaFoldDB" id="A0A443ST69"/>
<reference evidence="9 10" key="1">
    <citation type="journal article" date="2018" name="Gigascience">
        <title>Genomes of trombidid mites reveal novel predicted allergens and laterally-transferred genes associated with secondary metabolism.</title>
        <authorList>
            <person name="Dong X."/>
            <person name="Chaisiri K."/>
            <person name="Xia D."/>
            <person name="Armstrong S.D."/>
            <person name="Fang Y."/>
            <person name="Donnelly M.J."/>
            <person name="Kadowaki T."/>
            <person name="McGarry J.W."/>
            <person name="Darby A.C."/>
            <person name="Makepeace B.L."/>
        </authorList>
    </citation>
    <scope>NUCLEOTIDE SEQUENCE [LARGE SCALE GENOMIC DNA]</scope>
    <source>
        <strain evidence="9">UoL-UT</strain>
    </source>
</reference>
<proteinExistence type="inferred from homology"/>
<dbReference type="InterPro" id="IPR030564">
    <property type="entry name" value="Myotubularin"/>
</dbReference>
<dbReference type="GO" id="GO:0010506">
    <property type="term" value="P:regulation of autophagy"/>
    <property type="evidence" value="ECO:0007669"/>
    <property type="project" value="TreeGrafter"/>
</dbReference>
<feature type="domain" description="Myotubularin phosphatase" evidence="8">
    <location>
        <begin position="217"/>
        <end position="523"/>
    </location>
</feature>
<name>A0A443ST69_9ACAR</name>
<feature type="binding site" evidence="5">
    <location>
        <begin position="370"/>
        <end position="371"/>
    </location>
    <ligand>
        <name>substrate</name>
    </ligand>
</feature>
<dbReference type="PANTHER" id="PTHR10807:SF75">
    <property type="entry name" value="PHOSPHATIDYLINOSITOL-3-PHOSPHATE PHOSPHATASE"/>
    <property type="match status" value="1"/>
</dbReference>
<organism evidence="9 10">
    <name type="scientific">Leptotrombidium deliense</name>
    <dbReference type="NCBI Taxonomy" id="299467"/>
    <lineage>
        <taxon>Eukaryota</taxon>
        <taxon>Metazoa</taxon>
        <taxon>Ecdysozoa</taxon>
        <taxon>Arthropoda</taxon>
        <taxon>Chelicerata</taxon>
        <taxon>Arachnida</taxon>
        <taxon>Acari</taxon>
        <taxon>Acariformes</taxon>
        <taxon>Trombidiformes</taxon>
        <taxon>Prostigmata</taxon>
        <taxon>Anystina</taxon>
        <taxon>Parasitengona</taxon>
        <taxon>Trombiculoidea</taxon>
        <taxon>Trombiculidae</taxon>
        <taxon>Leptotrombidium</taxon>
    </lineage>
</organism>
<evidence type="ECO:0000256" key="5">
    <source>
        <dbReference type="PIRSR" id="PIRSR630564-2"/>
    </source>
</evidence>
<evidence type="ECO:0000259" key="7">
    <source>
        <dbReference type="PROSITE" id="PS50056"/>
    </source>
</evidence>
<dbReference type="InterPro" id="IPR010569">
    <property type="entry name" value="Myotubularin-like_Pase_dom"/>
</dbReference>
<dbReference type="InterPro" id="IPR003595">
    <property type="entry name" value="Tyr_Pase_cat"/>
</dbReference>
<dbReference type="Proteomes" id="UP000288716">
    <property type="component" value="Unassembled WGS sequence"/>
</dbReference>
<accession>A0A443ST69</accession>
<keyword evidence="3" id="KW-0443">Lipid metabolism</keyword>
<dbReference type="GO" id="GO:0019903">
    <property type="term" value="F:protein phosphatase binding"/>
    <property type="evidence" value="ECO:0007669"/>
    <property type="project" value="TreeGrafter"/>
</dbReference>
<comment type="subcellular location">
    <subcellularLocation>
        <location evidence="1">Endomembrane system</location>
        <topology evidence="1">Peripheral membrane protein</topology>
    </subcellularLocation>
</comment>
<dbReference type="GO" id="GO:0046856">
    <property type="term" value="P:phosphatidylinositol dephosphorylation"/>
    <property type="evidence" value="ECO:0007669"/>
    <property type="project" value="TreeGrafter"/>
</dbReference>
<feature type="active site" description="Phosphocysteine intermediate" evidence="4">
    <location>
        <position position="432"/>
    </location>
</feature>
<feature type="region of interest" description="Disordered" evidence="6">
    <location>
        <begin position="573"/>
        <end position="595"/>
    </location>
</feature>
<evidence type="ECO:0000256" key="4">
    <source>
        <dbReference type="PIRSR" id="PIRSR630564-1"/>
    </source>
</evidence>
<evidence type="ECO:0000313" key="9">
    <source>
        <dbReference type="EMBL" id="RWS30682.1"/>
    </source>
</evidence>
<dbReference type="SUPFAM" id="SSF52799">
    <property type="entry name" value="(Phosphotyrosine protein) phosphatases II"/>
    <property type="match status" value="1"/>
</dbReference>
<comment type="similarity">
    <text evidence="2">Belongs to the protein-tyrosine phosphatase family. Non-receptor class myotubularin subfamily.</text>
</comment>
<dbReference type="PROSITE" id="PS50056">
    <property type="entry name" value="TYR_PHOSPHATASE_2"/>
    <property type="match status" value="1"/>
</dbReference>
<dbReference type="GO" id="GO:0052629">
    <property type="term" value="F:phosphatidylinositol-3,5-bisphosphate 3-phosphatase activity"/>
    <property type="evidence" value="ECO:0007669"/>
    <property type="project" value="TreeGrafter"/>
</dbReference>
<keyword evidence="10" id="KW-1185">Reference proteome</keyword>
<dbReference type="OrthoDB" id="271628at2759"/>
<evidence type="ECO:0000259" key="8">
    <source>
        <dbReference type="PROSITE" id="PS51339"/>
    </source>
</evidence>
<dbReference type="PROSITE" id="PS51339">
    <property type="entry name" value="PPASE_MYOTUBULARIN"/>
    <property type="match status" value="1"/>
</dbReference>
<evidence type="ECO:0000256" key="6">
    <source>
        <dbReference type="SAM" id="MobiDB-lite"/>
    </source>
</evidence>
<dbReference type="InterPro" id="IPR000387">
    <property type="entry name" value="Tyr_Pase_dom"/>
</dbReference>
<evidence type="ECO:0000256" key="1">
    <source>
        <dbReference type="ARBA" id="ARBA00004184"/>
    </source>
</evidence>